<organism evidence="4 5">
    <name type="scientific">Aspergillus novoparasiticus</name>
    <dbReference type="NCBI Taxonomy" id="986946"/>
    <lineage>
        <taxon>Eukaryota</taxon>
        <taxon>Fungi</taxon>
        <taxon>Dikarya</taxon>
        <taxon>Ascomycota</taxon>
        <taxon>Pezizomycotina</taxon>
        <taxon>Eurotiomycetes</taxon>
        <taxon>Eurotiomycetidae</taxon>
        <taxon>Eurotiales</taxon>
        <taxon>Aspergillaceae</taxon>
        <taxon>Aspergillus</taxon>
        <taxon>Aspergillus subgen. Circumdati</taxon>
    </lineage>
</organism>
<evidence type="ECO:0000313" key="5">
    <source>
        <dbReference type="Proteomes" id="UP000326799"/>
    </source>
</evidence>
<dbReference type="EMBL" id="ML733396">
    <property type="protein sequence ID" value="KAB8225119.1"/>
    <property type="molecule type" value="Genomic_DNA"/>
</dbReference>
<evidence type="ECO:0000313" key="4">
    <source>
        <dbReference type="EMBL" id="KAB8225119.1"/>
    </source>
</evidence>
<keyword evidence="2 4" id="KW-0456">Lyase</keyword>
<evidence type="ECO:0000259" key="3">
    <source>
        <dbReference type="Pfam" id="PF05426"/>
    </source>
</evidence>
<dbReference type="InterPro" id="IPR008397">
    <property type="entry name" value="Alginate_lyase_dom"/>
</dbReference>
<dbReference type="InterPro" id="IPR008929">
    <property type="entry name" value="Chondroitin_lyas"/>
</dbReference>
<dbReference type="Proteomes" id="UP000326799">
    <property type="component" value="Unassembled WGS sequence"/>
</dbReference>
<dbReference type="SUPFAM" id="SSF48230">
    <property type="entry name" value="Chondroitin AC/alginate lyase"/>
    <property type="match status" value="1"/>
</dbReference>
<dbReference type="Pfam" id="PF05426">
    <property type="entry name" value="Alginate_lyase"/>
    <property type="match status" value="1"/>
</dbReference>
<dbReference type="GO" id="GO:0016829">
    <property type="term" value="F:lyase activity"/>
    <property type="evidence" value="ECO:0007669"/>
    <property type="project" value="UniProtKB-KW"/>
</dbReference>
<keyword evidence="5" id="KW-1185">Reference proteome</keyword>
<protein>
    <submittedName>
        <fullName evidence="4">Chondroitin AC/alginate lyase</fullName>
    </submittedName>
</protein>
<proteinExistence type="predicted"/>
<dbReference type="GO" id="GO:0042597">
    <property type="term" value="C:periplasmic space"/>
    <property type="evidence" value="ECO:0007669"/>
    <property type="project" value="InterPro"/>
</dbReference>
<evidence type="ECO:0000256" key="1">
    <source>
        <dbReference type="ARBA" id="ARBA00022729"/>
    </source>
</evidence>
<accession>A0A5N6F662</accession>
<gene>
    <name evidence="4" type="ORF">BDV33DRAFT_187726</name>
</gene>
<evidence type="ECO:0000256" key="2">
    <source>
        <dbReference type="ARBA" id="ARBA00023239"/>
    </source>
</evidence>
<reference evidence="4 5" key="1">
    <citation type="submission" date="2019-04" db="EMBL/GenBank/DDBJ databases">
        <title>Fungal friends and foes A comparative genomics study of 23 Aspergillus species from section Flavi.</title>
        <authorList>
            <consortium name="DOE Joint Genome Institute"/>
            <person name="Kjaerbolling I."/>
            <person name="Vesth T.C."/>
            <person name="Frisvad J.C."/>
            <person name="Nybo J.L."/>
            <person name="Theobald S."/>
            <person name="Kildgaard S."/>
            <person name="Petersen T.I."/>
            <person name="Kuo A."/>
            <person name="Sato A."/>
            <person name="Lyhne E.K."/>
            <person name="Kogle M.E."/>
            <person name="Wiebenga A."/>
            <person name="Kun R.S."/>
            <person name="Lubbers R.J."/>
            <person name="Makela M.R."/>
            <person name="Barry K."/>
            <person name="Chovatia M."/>
            <person name="Clum A."/>
            <person name="Daum C."/>
            <person name="Haridas S."/>
            <person name="He G."/>
            <person name="LaButti K."/>
            <person name="Lipzen A."/>
            <person name="Mondo S."/>
            <person name="Pangilinan J."/>
            <person name="Riley R."/>
            <person name="Salamov A."/>
            <person name="Simmons B.A."/>
            <person name="Magnuson J.K."/>
            <person name="Henrissat B."/>
            <person name="Mortensen U.H."/>
            <person name="Larsen T.O."/>
            <person name="De vries R.P."/>
            <person name="Grigoriev I.V."/>
            <person name="Machida M."/>
            <person name="Baker S.E."/>
            <person name="Andersen M.R."/>
        </authorList>
    </citation>
    <scope>NUCLEOTIDE SEQUENCE [LARGE SCALE GENOMIC DNA]</scope>
    <source>
        <strain evidence="4 5">CBS 126849</strain>
    </source>
</reference>
<sequence length="453" mass="49595">MKTNSARGIHSAGMASISPQSVECSARLGIARLDNQPETRIGDRTPETFLTISNIASMISWRDLPFVTSIAAIVQLGVGETITTTTALAPSKWVHPGAMISQSQLDFVKSKVNNGEQPWADAYDALMEDESVSNPQAPSPHVIVECGPYSDPDIGCKAERDDSLAAYANALAWAINGTKAYAEQAIRIMDAYSSTIQGHNNSNAPLQSGWVGSVWARTGEIIRYTDAGWSDDGITQFEDMLRNVYMPLTVNGSTGTANWELVMTEAAIMMAVFLEDADSYNTAMDWHLKRVPATVYMTSDGEYPVAARGHSSDPDAIISWWFNQTTFQENGQSQETCRDLEHTGYSFASMAHVAETSRIQGTDLYKEDLGTRLRYALEFHSQFENGVAAPSWLCGGELKLALRAVTEVGFNALSFRMGIDMPQTENLTVKQRPAENNGLFVAYETLTHAQNDA</sequence>
<name>A0A5N6F662_9EURO</name>
<dbReference type="Gene3D" id="1.50.10.100">
    <property type="entry name" value="Chondroitin AC/alginate lyase"/>
    <property type="match status" value="1"/>
</dbReference>
<feature type="domain" description="Alginate lyase" evidence="3">
    <location>
        <begin position="162"/>
        <end position="383"/>
    </location>
</feature>
<keyword evidence="1" id="KW-0732">Signal</keyword>
<dbReference type="AlphaFoldDB" id="A0A5N6F662"/>